<keyword evidence="1" id="KW-0812">Transmembrane</keyword>
<feature type="transmembrane region" description="Helical" evidence="1">
    <location>
        <begin position="324"/>
        <end position="344"/>
    </location>
</feature>
<evidence type="ECO:0000313" key="2">
    <source>
        <dbReference type="EMBL" id="CAH3177632.1"/>
    </source>
</evidence>
<feature type="transmembrane region" description="Helical" evidence="1">
    <location>
        <begin position="643"/>
        <end position="665"/>
    </location>
</feature>
<feature type="transmembrane region" description="Helical" evidence="1">
    <location>
        <begin position="491"/>
        <end position="513"/>
    </location>
</feature>
<proteinExistence type="predicted"/>
<sequence length="669" mass="75363">MKRICFYGTYVLTIVSFNLRLLNQNRLETIPDQAFKNLESLRVIYLIRTELKSISPHSFKDISNLTTIMLRVILRRSITELRSRGGFYSDTKAYVGDSCLRCPNGTFVHYNNAPGVQKSDCIACPQGISVLFLKGTDTNGFAGFRACKCLDNFHRTHLFEGCSPCTQPGLQCLHDFATLQSGYWWKWRNETDKNIYKNFTSGVKDADVTPVVLTKSSMSNGTYIEYPNNLPQPQKCPREKSCMGGLDASCAVGYEGPLCEICSAGYYKQLKTCQKCPTKKWMIGQLSILTAVVLVVVALVVWTSKKKRKKNEERPTVDIILGRLKIAIGFYQVTSGVLEAFSYIKWPHSLTQIGEYSKFLQGNVFQIVPVQCLFENLKVNAFGSLYAILTLNAIAIIGAVSAYGITRLTLTRKAQSQEMKVKKISQTNEVIYRNLFFFLHVTYLSTCLKTANVLPLACHTICVDEDDENCERFLRADYSVECTSSEFNRSIIVAFCTIAYIAFLPTASLIILWRNKSHLNQQHSPSLNLKSREVLTGLRFLFENYSEQTWYWELVETIRKVVLTSGLILVGSESRTYVGLACVISGLYGMFFAYKRPIMDPFEEKLMLSSLGVTFVNLGIGTVSRIPKEGLPASINPYLDNIIFNALVFGANSLVIGLLFGKYYIITQL</sequence>
<evidence type="ECO:0000256" key="1">
    <source>
        <dbReference type="SAM" id="Phobius"/>
    </source>
</evidence>
<accession>A0ABN8RHF6</accession>
<comment type="caution">
    <text evidence="2">The sequence shown here is derived from an EMBL/GenBank/DDBJ whole genome shotgun (WGS) entry which is preliminary data.</text>
</comment>
<evidence type="ECO:0000313" key="3">
    <source>
        <dbReference type="Proteomes" id="UP001159405"/>
    </source>
</evidence>
<dbReference type="Pfam" id="PF13855">
    <property type="entry name" value="LRR_8"/>
    <property type="match status" value="1"/>
</dbReference>
<organism evidence="2 3">
    <name type="scientific">Porites lobata</name>
    <dbReference type="NCBI Taxonomy" id="104759"/>
    <lineage>
        <taxon>Eukaryota</taxon>
        <taxon>Metazoa</taxon>
        <taxon>Cnidaria</taxon>
        <taxon>Anthozoa</taxon>
        <taxon>Hexacorallia</taxon>
        <taxon>Scleractinia</taxon>
        <taxon>Fungiina</taxon>
        <taxon>Poritidae</taxon>
        <taxon>Porites</taxon>
    </lineage>
</organism>
<dbReference type="Gene3D" id="3.80.10.10">
    <property type="entry name" value="Ribonuclease Inhibitor"/>
    <property type="match status" value="1"/>
</dbReference>
<keyword evidence="1" id="KW-0472">Membrane</keyword>
<dbReference type="PANTHER" id="PTHR11319:SF35">
    <property type="entry name" value="OUTER MEMBRANE PROTEIN PMPC-RELATED"/>
    <property type="match status" value="1"/>
</dbReference>
<dbReference type="PANTHER" id="PTHR11319">
    <property type="entry name" value="G PROTEIN-COUPLED RECEPTOR-RELATED"/>
    <property type="match status" value="1"/>
</dbReference>
<keyword evidence="1" id="KW-1133">Transmembrane helix</keyword>
<gene>
    <name evidence="2" type="ORF">PLOB_00019466</name>
</gene>
<dbReference type="InterPro" id="IPR032675">
    <property type="entry name" value="LRR_dom_sf"/>
</dbReference>
<dbReference type="InterPro" id="IPR001611">
    <property type="entry name" value="Leu-rich_rpt"/>
</dbReference>
<feature type="transmembrane region" description="Helical" evidence="1">
    <location>
        <begin position="606"/>
        <end position="623"/>
    </location>
</feature>
<reference evidence="2 3" key="1">
    <citation type="submission" date="2022-05" db="EMBL/GenBank/DDBJ databases">
        <authorList>
            <consortium name="Genoscope - CEA"/>
            <person name="William W."/>
        </authorList>
    </citation>
    <scope>NUCLEOTIDE SEQUENCE [LARGE SCALE GENOMIC DNA]</scope>
</reference>
<dbReference type="SUPFAM" id="SSF52058">
    <property type="entry name" value="L domain-like"/>
    <property type="match status" value="1"/>
</dbReference>
<keyword evidence="3" id="KW-1185">Reference proteome</keyword>
<feature type="transmembrane region" description="Helical" evidence="1">
    <location>
        <begin position="385"/>
        <end position="405"/>
    </location>
</feature>
<protein>
    <submittedName>
        <fullName evidence="2">Uncharacterized protein</fullName>
    </submittedName>
</protein>
<feature type="transmembrane region" description="Helical" evidence="1">
    <location>
        <begin position="281"/>
        <end position="303"/>
    </location>
</feature>
<dbReference type="EMBL" id="CALNXK010000228">
    <property type="protein sequence ID" value="CAH3177632.1"/>
    <property type="molecule type" value="Genomic_DNA"/>
</dbReference>
<name>A0ABN8RHF6_9CNID</name>
<dbReference type="Proteomes" id="UP001159405">
    <property type="component" value="Unassembled WGS sequence"/>
</dbReference>
<feature type="transmembrane region" description="Helical" evidence="1">
    <location>
        <begin position="576"/>
        <end position="594"/>
    </location>
</feature>